<accession>A0A518KEY6</accession>
<feature type="coiled-coil region" evidence="1">
    <location>
        <begin position="304"/>
        <end position="356"/>
    </location>
</feature>
<dbReference type="AlphaFoldDB" id="A0A518KEY6"/>
<keyword evidence="3" id="KW-0732">Signal</keyword>
<dbReference type="RefSeq" id="WP_145116799.1">
    <property type="nucleotide sequence ID" value="NZ_CP036349.1"/>
</dbReference>
<feature type="chain" id="PRO_5022140767" evidence="3">
    <location>
        <begin position="22"/>
        <end position="411"/>
    </location>
</feature>
<evidence type="ECO:0000313" key="4">
    <source>
        <dbReference type="EMBL" id="QDV76357.1"/>
    </source>
</evidence>
<keyword evidence="5" id="KW-1185">Reference proteome</keyword>
<evidence type="ECO:0000256" key="3">
    <source>
        <dbReference type="SAM" id="SignalP"/>
    </source>
</evidence>
<dbReference type="Proteomes" id="UP000316426">
    <property type="component" value="Chromosome"/>
</dbReference>
<feature type="compositionally biased region" description="Polar residues" evidence="2">
    <location>
        <begin position="242"/>
        <end position="256"/>
    </location>
</feature>
<proteinExistence type="predicted"/>
<feature type="signal peptide" evidence="3">
    <location>
        <begin position="1"/>
        <end position="21"/>
    </location>
</feature>
<feature type="region of interest" description="Disordered" evidence="2">
    <location>
        <begin position="121"/>
        <end position="300"/>
    </location>
</feature>
<evidence type="ECO:0000313" key="5">
    <source>
        <dbReference type="Proteomes" id="UP000316426"/>
    </source>
</evidence>
<dbReference type="EMBL" id="CP036349">
    <property type="protein sequence ID" value="QDV76357.1"/>
    <property type="molecule type" value="Genomic_DNA"/>
</dbReference>
<evidence type="ECO:0000256" key="2">
    <source>
        <dbReference type="SAM" id="MobiDB-lite"/>
    </source>
</evidence>
<feature type="region of interest" description="Disordered" evidence="2">
    <location>
        <begin position="384"/>
        <end position="411"/>
    </location>
</feature>
<dbReference type="KEGG" id="bmei:Spa11_45870"/>
<feature type="compositionally biased region" description="Basic and acidic residues" evidence="2">
    <location>
        <begin position="282"/>
        <end position="293"/>
    </location>
</feature>
<protein>
    <submittedName>
        <fullName evidence="4">Uncharacterized protein</fullName>
    </submittedName>
</protein>
<keyword evidence="1" id="KW-0175">Coiled coil</keyword>
<reference evidence="4 5" key="1">
    <citation type="submission" date="2019-02" db="EMBL/GenBank/DDBJ databases">
        <title>Deep-cultivation of Planctomycetes and their phenomic and genomic characterization uncovers novel biology.</title>
        <authorList>
            <person name="Wiegand S."/>
            <person name="Jogler M."/>
            <person name="Boedeker C."/>
            <person name="Pinto D."/>
            <person name="Vollmers J."/>
            <person name="Rivas-Marin E."/>
            <person name="Kohn T."/>
            <person name="Peeters S.H."/>
            <person name="Heuer A."/>
            <person name="Rast P."/>
            <person name="Oberbeckmann S."/>
            <person name="Bunk B."/>
            <person name="Jeske O."/>
            <person name="Meyerdierks A."/>
            <person name="Storesund J.E."/>
            <person name="Kallscheuer N."/>
            <person name="Luecker S."/>
            <person name="Lage O.M."/>
            <person name="Pohl T."/>
            <person name="Merkel B.J."/>
            <person name="Hornburger P."/>
            <person name="Mueller R.-W."/>
            <person name="Bruemmer F."/>
            <person name="Labrenz M."/>
            <person name="Spormann A.M."/>
            <person name="Op den Camp H."/>
            <person name="Overmann J."/>
            <person name="Amann R."/>
            <person name="Jetten M.S.M."/>
            <person name="Mascher T."/>
            <person name="Medema M.H."/>
            <person name="Devos D.P."/>
            <person name="Kaster A.-K."/>
            <person name="Ovreas L."/>
            <person name="Rohde M."/>
            <person name="Galperin M.Y."/>
            <person name="Jogler C."/>
        </authorList>
    </citation>
    <scope>NUCLEOTIDE SEQUENCE [LARGE SCALE GENOMIC DNA]</scope>
    <source>
        <strain evidence="4 5">Spa11</strain>
    </source>
</reference>
<sequence length="411" mass="44948" precursor="true">MLIRTLIAATLALGLCVGASAQEGRELASGQPEPSLQDRVDALAQQIYRRYQHYPPALASQRAAAEKVLSVWNQIAPNGEEKASPENLDRMADWLDAAIRAVMPGGSGEFPAAPDFERRQPEAPRFEEPGEPAEVVPADKSSPSTGAGVVDPTATTSPVRDAAGPKTTSVVEPERSRLKVSDPVATINNPYVNDAEPTRARPETSVNPLRRSPRDAEPTPSQFAGPRATAKPVVPEPEAFGSDSNAPQRSKWSQHPSAAPLEWRDPFADDPSASPNPLRSGSRHETRRPEYRQSYRSRSSKVNLRQLSADIRGYNSALRSLQSAVMGLKQSDIAALAAAEEELNRLDERRQFLDLYRAGLTPAQQRVLPDSPSAEVVRELVRRKSEALSDHSSSSLRDERRAQQADWFDGF</sequence>
<gene>
    <name evidence="4" type="ORF">Spa11_45870</name>
</gene>
<evidence type="ECO:0000256" key="1">
    <source>
        <dbReference type="SAM" id="Coils"/>
    </source>
</evidence>
<organism evidence="4 5">
    <name type="scientific">Botrimarina mediterranea</name>
    <dbReference type="NCBI Taxonomy" id="2528022"/>
    <lineage>
        <taxon>Bacteria</taxon>
        <taxon>Pseudomonadati</taxon>
        <taxon>Planctomycetota</taxon>
        <taxon>Planctomycetia</taxon>
        <taxon>Pirellulales</taxon>
        <taxon>Lacipirellulaceae</taxon>
        <taxon>Botrimarina</taxon>
    </lineage>
</organism>
<name>A0A518KEY6_9BACT</name>